<dbReference type="InterPro" id="IPR029052">
    <property type="entry name" value="Metallo-depent_PP-like"/>
</dbReference>
<keyword evidence="4" id="KW-1185">Reference proteome</keyword>
<feature type="domain" description="Phospholipase D N-terminal" evidence="2">
    <location>
        <begin position="59"/>
        <end position="149"/>
    </location>
</feature>
<dbReference type="Pfam" id="PF16655">
    <property type="entry name" value="PhoD_N"/>
    <property type="match status" value="1"/>
</dbReference>
<organism evidence="3 4">
    <name type="scientific">Piscinibacterium candidicorallinum</name>
    <dbReference type="NCBI Taxonomy" id="1793872"/>
    <lineage>
        <taxon>Bacteria</taxon>
        <taxon>Pseudomonadati</taxon>
        <taxon>Pseudomonadota</taxon>
        <taxon>Betaproteobacteria</taxon>
        <taxon>Burkholderiales</taxon>
        <taxon>Piscinibacterium</taxon>
    </lineage>
</organism>
<gene>
    <name evidence="3" type="ORF">ACFOEN_00480</name>
</gene>
<accession>A0ABV7H0Y1</accession>
<dbReference type="InterPro" id="IPR006311">
    <property type="entry name" value="TAT_signal"/>
</dbReference>
<dbReference type="Gene3D" id="3.60.21.70">
    <property type="entry name" value="PhoD-like phosphatase"/>
    <property type="match status" value="1"/>
</dbReference>
<dbReference type="InterPro" id="IPR018946">
    <property type="entry name" value="PhoD-like_MPP"/>
</dbReference>
<dbReference type="InterPro" id="IPR032093">
    <property type="entry name" value="PhoD_N"/>
</dbReference>
<reference evidence="4" key="1">
    <citation type="journal article" date="2019" name="Int. J. Syst. Evol. Microbiol.">
        <title>The Global Catalogue of Microorganisms (GCM) 10K type strain sequencing project: providing services to taxonomists for standard genome sequencing and annotation.</title>
        <authorList>
            <consortium name="The Broad Institute Genomics Platform"/>
            <consortium name="The Broad Institute Genome Sequencing Center for Infectious Disease"/>
            <person name="Wu L."/>
            <person name="Ma J."/>
        </authorList>
    </citation>
    <scope>NUCLEOTIDE SEQUENCE [LARGE SCALE GENOMIC DNA]</scope>
    <source>
        <strain evidence="4">KCTC 52168</strain>
    </source>
</reference>
<name>A0ABV7H0Y1_9BURK</name>
<dbReference type="Gene3D" id="2.60.40.380">
    <property type="entry name" value="Purple acid phosphatase-like, N-terminal"/>
    <property type="match status" value="1"/>
</dbReference>
<dbReference type="RefSeq" id="WP_377300397.1">
    <property type="nucleotide sequence ID" value="NZ_CP180191.1"/>
</dbReference>
<evidence type="ECO:0000313" key="3">
    <source>
        <dbReference type="EMBL" id="MFC3146110.1"/>
    </source>
</evidence>
<dbReference type="InterPro" id="IPR052900">
    <property type="entry name" value="Phospholipid_Metab_Enz"/>
</dbReference>
<dbReference type="InterPro" id="IPR038607">
    <property type="entry name" value="PhoD-like_sf"/>
</dbReference>
<feature type="domain" description="PhoD-like phosphatase metallophosphatase" evidence="1">
    <location>
        <begin position="160"/>
        <end position="547"/>
    </location>
</feature>
<dbReference type="Pfam" id="PF09423">
    <property type="entry name" value="PhoD"/>
    <property type="match status" value="1"/>
</dbReference>
<dbReference type="PANTHER" id="PTHR43606:SF2">
    <property type="entry name" value="ALKALINE PHOSPHATASE FAMILY PROTEIN (AFU_ORTHOLOGUE AFUA_5G03860)"/>
    <property type="match status" value="1"/>
</dbReference>
<dbReference type="PROSITE" id="PS51318">
    <property type="entry name" value="TAT"/>
    <property type="match status" value="1"/>
</dbReference>
<dbReference type="SUPFAM" id="SSF56300">
    <property type="entry name" value="Metallo-dependent phosphatases"/>
    <property type="match status" value="1"/>
</dbReference>
<comment type="caution">
    <text evidence="3">The sequence shown here is derived from an EMBL/GenBank/DDBJ whole genome shotgun (WGS) entry which is preliminary data.</text>
</comment>
<sequence>MSDAQKLSPSTQAHADADRRQFLRLGSAGALVAGSGLLVACGSDSDPQAPDPNVLFLDGVASGDPLADRVILWTRITPQNNPPQDVIEVRWEVSTSNAFSSLVAQGSATTSAGRDWTVKVDATGLAAGTVYFYRFTAGRSSSAIGRTKTLPTGGVSQVKFAVFSCSNFPAGYFNVYAEAAKATDIDCALHLGDYIYEYNRAGYASAQAAALGRLSEPDAELITLADYRRRYRQYRSDGNLQSLHAAMPMICIWDDHEVANNAWLNGAENHTPGTEGDWVARRTAALQAWYEWMPVRQPDASNALRSYRSFDFGSLVSLHMLDTRLIGRDQQLSINSYVGAGSAFDGARFASDVGNPNRQLLGATQTTWLQQRMQASSATWQLLGQQVLMGRMNVPAPLLLGQITVSGYAALAQRAQTNPGSLTPQEQAILAAPAIPYNLDAWDGYAAARETVLGMARTLDKNLVVVAGDTHNAWANDLLDAQGNRIGVEFATPSVSSPGFEGVFPNENPVQFAAALEQLIGPLQYADTSRRGFLTVTFTATEARADWTFVSTITDRTYTAAVGRSLRTLPGAANRRLVSI</sequence>
<proteinExistence type="predicted"/>
<dbReference type="Proteomes" id="UP001595556">
    <property type="component" value="Unassembled WGS sequence"/>
</dbReference>
<evidence type="ECO:0000259" key="2">
    <source>
        <dbReference type="Pfam" id="PF16655"/>
    </source>
</evidence>
<dbReference type="CDD" id="cd07389">
    <property type="entry name" value="MPP_PhoD"/>
    <property type="match status" value="1"/>
</dbReference>
<protein>
    <submittedName>
        <fullName evidence="3">Alkaline phosphatase D family protein</fullName>
    </submittedName>
</protein>
<dbReference type="EMBL" id="JBHRTI010000002">
    <property type="protein sequence ID" value="MFC3146110.1"/>
    <property type="molecule type" value="Genomic_DNA"/>
</dbReference>
<dbReference type="PANTHER" id="PTHR43606">
    <property type="entry name" value="PHOSPHATASE, PUTATIVE (AFU_ORTHOLOGUE AFUA_6G08710)-RELATED"/>
    <property type="match status" value="1"/>
</dbReference>
<evidence type="ECO:0000259" key="1">
    <source>
        <dbReference type="Pfam" id="PF09423"/>
    </source>
</evidence>
<evidence type="ECO:0000313" key="4">
    <source>
        <dbReference type="Proteomes" id="UP001595556"/>
    </source>
</evidence>